<keyword evidence="1" id="KW-0812">Transmembrane</keyword>
<feature type="transmembrane region" description="Helical" evidence="1">
    <location>
        <begin position="102"/>
        <end position="119"/>
    </location>
</feature>
<evidence type="ECO:0000256" key="1">
    <source>
        <dbReference type="SAM" id="Phobius"/>
    </source>
</evidence>
<accession>A0A1H9N9P3</accession>
<keyword evidence="1" id="KW-0472">Membrane</keyword>
<evidence type="ECO:0000313" key="3">
    <source>
        <dbReference type="Proteomes" id="UP000199687"/>
    </source>
</evidence>
<dbReference type="Proteomes" id="UP000199687">
    <property type="component" value="Unassembled WGS sequence"/>
</dbReference>
<dbReference type="PANTHER" id="PTHR36974">
    <property type="entry name" value="MEMBRANE PROTEIN-RELATED"/>
    <property type="match status" value="1"/>
</dbReference>
<keyword evidence="1" id="KW-1133">Transmembrane helix</keyword>
<gene>
    <name evidence="2" type="ORF">SAMN04487944_10325</name>
</gene>
<keyword evidence="3" id="KW-1185">Reference proteome</keyword>
<dbReference type="PANTHER" id="PTHR36974:SF1">
    <property type="entry name" value="DOXX FAMILY MEMBRANE PROTEIN"/>
    <property type="match status" value="1"/>
</dbReference>
<name>A0A1H9N9P3_9BACI</name>
<proteinExistence type="predicted"/>
<evidence type="ECO:0000313" key="2">
    <source>
        <dbReference type="EMBL" id="SER32467.1"/>
    </source>
</evidence>
<sequence length="123" mass="14190">MKAFFRTLYSLLLLGAGIMHFVRKGNFLRMVPKILPFRRFIVLISGVFELIFSLMLWVKKGQQITGRLLALFMIAIFPANVYMAVNMISFKPEKKPNPLLQWLRLPMQIPLIIGALKVGRGKR</sequence>
<dbReference type="RefSeq" id="WP_089739464.1">
    <property type="nucleotide sequence ID" value="NZ_FOGL01000003.1"/>
</dbReference>
<protein>
    <submittedName>
        <fullName evidence="2">Uncharacterized membrane protein</fullName>
    </submittedName>
</protein>
<dbReference type="OrthoDB" id="327939at2"/>
<organism evidence="2 3">
    <name type="scientific">Gracilibacillus ureilyticus</name>
    <dbReference type="NCBI Taxonomy" id="531814"/>
    <lineage>
        <taxon>Bacteria</taxon>
        <taxon>Bacillati</taxon>
        <taxon>Bacillota</taxon>
        <taxon>Bacilli</taxon>
        <taxon>Bacillales</taxon>
        <taxon>Bacillaceae</taxon>
        <taxon>Gracilibacillus</taxon>
    </lineage>
</organism>
<reference evidence="2 3" key="1">
    <citation type="submission" date="2016-10" db="EMBL/GenBank/DDBJ databases">
        <authorList>
            <person name="de Groot N.N."/>
        </authorList>
    </citation>
    <scope>NUCLEOTIDE SEQUENCE [LARGE SCALE GENOMIC DNA]</scope>
    <source>
        <strain evidence="2 3">CGMCC 1.7727</strain>
    </source>
</reference>
<dbReference type="STRING" id="531814.SAMN04487944_10325"/>
<dbReference type="EMBL" id="FOGL01000003">
    <property type="protein sequence ID" value="SER32467.1"/>
    <property type="molecule type" value="Genomic_DNA"/>
</dbReference>
<feature type="transmembrane region" description="Helical" evidence="1">
    <location>
        <begin position="40"/>
        <end position="58"/>
    </location>
</feature>
<feature type="transmembrane region" description="Helical" evidence="1">
    <location>
        <begin position="70"/>
        <end position="90"/>
    </location>
</feature>
<dbReference type="AlphaFoldDB" id="A0A1H9N9P3"/>